<name>A0A653DKF2_CALMS</name>
<feature type="region of interest" description="Disordered" evidence="2">
    <location>
        <begin position="221"/>
        <end position="308"/>
    </location>
</feature>
<feature type="region of interest" description="Disordered" evidence="2">
    <location>
        <begin position="124"/>
        <end position="201"/>
    </location>
</feature>
<accession>A0A653DKF2</accession>
<feature type="compositionally biased region" description="Acidic residues" evidence="2">
    <location>
        <begin position="142"/>
        <end position="157"/>
    </location>
</feature>
<dbReference type="Pfam" id="PF04000">
    <property type="entry name" value="Sas10_Utp3"/>
    <property type="match status" value="1"/>
</dbReference>
<evidence type="ECO:0008006" key="5">
    <source>
        <dbReference type="Google" id="ProtNLM"/>
    </source>
</evidence>
<dbReference type="GO" id="GO:0032040">
    <property type="term" value="C:small-subunit processome"/>
    <property type="evidence" value="ECO:0007669"/>
    <property type="project" value="TreeGrafter"/>
</dbReference>
<dbReference type="Proteomes" id="UP000410492">
    <property type="component" value="Unassembled WGS sequence"/>
</dbReference>
<proteinExistence type="inferred from homology"/>
<dbReference type="AlphaFoldDB" id="A0A653DKF2"/>
<feature type="compositionally biased region" description="Polar residues" evidence="2">
    <location>
        <begin position="221"/>
        <end position="233"/>
    </location>
</feature>
<organism evidence="3 4">
    <name type="scientific">Callosobruchus maculatus</name>
    <name type="common">Southern cowpea weevil</name>
    <name type="synonym">Pulse bruchid</name>
    <dbReference type="NCBI Taxonomy" id="64391"/>
    <lineage>
        <taxon>Eukaryota</taxon>
        <taxon>Metazoa</taxon>
        <taxon>Ecdysozoa</taxon>
        <taxon>Arthropoda</taxon>
        <taxon>Hexapoda</taxon>
        <taxon>Insecta</taxon>
        <taxon>Pterygota</taxon>
        <taxon>Neoptera</taxon>
        <taxon>Endopterygota</taxon>
        <taxon>Coleoptera</taxon>
        <taxon>Polyphaga</taxon>
        <taxon>Cucujiformia</taxon>
        <taxon>Chrysomeloidea</taxon>
        <taxon>Chrysomelidae</taxon>
        <taxon>Bruchinae</taxon>
        <taxon>Bruchini</taxon>
        <taxon>Callosobruchus</taxon>
    </lineage>
</organism>
<dbReference type="PANTHER" id="PTHR13237:SF9">
    <property type="entry name" value="NEUROGUIDIN"/>
    <property type="match status" value="1"/>
</dbReference>
<sequence length="308" mass="34484">MVQAPDSPCVQSELPQALMLLTEMNLSAQHVASLVDKMIQKVRKGELSTGQGLSFLEMKYNMLLSYLINLTYVVLRKCSGEKIEGDPCIDRLVEIRTILEKIKPIDHKLKYQIHKLVKSAVSGANADDPTSFRANPQHLLGDIDEGSEDSEDSEEDTGKETSGTKYSAVYVPPKLSAVHYTGDETAQDRSKRIQERSKKHALSASIMQDLREEYLDTPIEVSQSSRAQQILSKQQQERERYEEEFMTRLPVSKSEKHQRRRLTTGGAPLADEIVGGLGGNRRKRKQPSGGGGRSKGGKGKGYKRRKRQ</sequence>
<evidence type="ECO:0000256" key="2">
    <source>
        <dbReference type="SAM" id="MobiDB-lite"/>
    </source>
</evidence>
<evidence type="ECO:0000313" key="3">
    <source>
        <dbReference type="EMBL" id="VEN60686.1"/>
    </source>
</evidence>
<dbReference type="EMBL" id="CAACVG010012689">
    <property type="protein sequence ID" value="VEN60686.1"/>
    <property type="molecule type" value="Genomic_DNA"/>
</dbReference>
<reference evidence="3 4" key="1">
    <citation type="submission" date="2019-01" db="EMBL/GenBank/DDBJ databases">
        <authorList>
            <person name="Sayadi A."/>
        </authorList>
    </citation>
    <scope>NUCLEOTIDE SEQUENCE [LARGE SCALE GENOMIC DNA]</scope>
</reference>
<dbReference type="OrthoDB" id="203440at2759"/>
<evidence type="ECO:0000313" key="4">
    <source>
        <dbReference type="Proteomes" id="UP000410492"/>
    </source>
</evidence>
<dbReference type="GO" id="GO:0000462">
    <property type="term" value="P:maturation of SSU-rRNA from tricistronic rRNA transcript (SSU-rRNA, 5.8S rRNA, LSU-rRNA)"/>
    <property type="evidence" value="ECO:0007669"/>
    <property type="project" value="TreeGrafter"/>
</dbReference>
<protein>
    <recommendedName>
        <fullName evidence="5">Sas10 C-terminal domain-containing protein</fullName>
    </recommendedName>
</protein>
<comment type="similarity">
    <text evidence="1">Belongs to the SAS10 family.</text>
</comment>
<gene>
    <name evidence="3" type="ORF">CALMAC_LOCUS18296</name>
</gene>
<evidence type="ECO:0000256" key="1">
    <source>
        <dbReference type="ARBA" id="ARBA00010979"/>
    </source>
</evidence>
<dbReference type="PANTHER" id="PTHR13237">
    <property type="entry name" value="SOMETHING ABOUT SILENCING PROTEIN 10-RELATED"/>
    <property type="match status" value="1"/>
</dbReference>
<dbReference type="InterPro" id="IPR007146">
    <property type="entry name" value="Sas10/Utp3/C1D"/>
</dbReference>
<keyword evidence="4" id="KW-1185">Reference proteome</keyword>
<feature type="compositionally biased region" description="Basic residues" evidence="2">
    <location>
        <begin position="295"/>
        <end position="308"/>
    </location>
</feature>
<feature type="compositionally biased region" description="Basic and acidic residues" evidence="2">
    <location>
        <begin position="186"/>
        <end position="196"/>
    </location>
</feature>
<feature type="compositionally biased region" description="Basic and acidic residues" evidence="2">
    <location>
        <begin position="235"/>
        <end position="246"/>
    </location>
</feature>